<dbReference type="NCBIfam" id="TIGR01730">
    <property type="entry name" value="RND_mfp"/>
    <property type="match status" value="1"/>
</dbReference>
<dbReference type="RefSeq" id="WP_160797675.1">
    <property type="nucleotide sequence ID" value="NZ_WRPA01000014.1"/>
</dbReference>
<feature type="domain" description="Heavy metal binding" evidence="6">
    <location>
        <begin position="53"/>
        <end position="79"/>
    </location>
</feature>
<dbReference type="InterPro" id="IPR058792">
    <property type="entry name" value="Beta-barrel_RND_2"/>
</dbReference>
<dbReference type="Pfam" id="PF25975">
    <property type="entry name" value="CzcB_C"/>
    <property type="match status" value="1"/>
</dbReference>
<dbReference type="Gene3D" id="6.10.140.730">
    <property type="match status" value="1"/>
</dbReference>
<dbReference type="PANTHER" id="PTHR30097">
    <property type="entry name" value="CATION EFFLUX SYSTEM PROTEIN CUSB"/>
    <property type="match status" value="1"/>
</dbReference>
<dbReference type="Pfam" id="PF19335">
    <property type="entry name" value="HMBD"/>
    <property type="match status" value="4"/>
</dbReference>
<evidence type="ECO:0000256" key="2">
    <source>
        <dbReference type="ARBA" id="ARBA00022448"/>
    </source>
</evidence>
<dbReference type="AlphaFoldDB" id="A0A6L7I0C1"/>
<dbReference type="GO" id="GO:0046914">
    <property type="term" value="F:transition metal ion binding"/>
    <property type="evidence" value="ECO:0007669"/>
    <property type="project" value="TreeGrafter"/>
</dbReference>
<evidence type="ECO:0000259" key="8">
    <source>
        <dbReference type="Pfam" id="PF25919"/>
    </source>
</evidence>
<evidence type="ECO:0000256" key="1">
    <source>
        <dbReference type="ARBA" id="ARBA00009477"/>
    </source>
</evidence>
<dbReference type="Pfam" id="PF25954">
    <property type="entry name" value="Beta-barrel_RND_2"/>
    <property type="match status" value="1"/>
</dbReference>
<dbReference type="InterPro" id="IPR058649">
    <property type="entry name" value="CzcB_C"/>
</dbReference>
<keyword evidence="3" id="KW-0732">Signal</keyword>
<dbReference type="GO" id="GO:0060003">
    <property type="term" value="P:copper ion export"/>
    <property type="evidence" value="ECO:0007669"/>
    <property type="project" value="TreeGrafter"/>
</dbReference>
<evidence type="ECO:0000259" key="7">
    <source>
        <dbReference type="Pfam" id="PF25869"/>
    </source>
</evidence>
<dbReference type="GO" id="GO:0030288">
    <property type="term" value="C:outer membrane-bounded periplasmic space"/>
    <property type="evidence" value="ECO:0007669"/>
    <property type="project" value="TreeGrafter"/>
</dbReference>
<dbReference type="Proteomes" id="UP000474778">
    <property type="component" value="Unassembled WGS sequence"/>
</dbReference>
<dbReference type="EMBL" id="WRPA01000014">
    <property type="protein sequence ID" value="MXR70005.1"/>
    <property type="molecule type" value="Genomic_DNA"/>
</dbReference>
<dbReference type="FunFam" id="2.40.30.170:FF:000010">
    <property type="entry name" value="Efflux RND transporter periplasmic adaptor subunit"/>
    <property type="match status" value="1"/>
</dbReference>
<feature type="domain" description="CusB-like barrel-sandwich hybrid" evidence="8">
    <location>
        <begin position="285"/>
        <end position="408"/>
    </location>
</feature>
<comment type="caution">
    <text evidence="11">The sequence shown here is derived from an EMBL/GenBank/DDBJ whole genome shotgun (WGS) entry which is preliminary data.</text>
</comment>
<dbReference type="Gene3D" id="2.40.30.170">
    <property type="match status" value="1"/>
</dbReference>
<dbReference type="InterPro" id="IPR006143">
    <property type="entry name" value="RND_pump_MFP"/>
</dbReference>
<keyword evidence="2" id="KW-0813">Transport</keyword>
<dbReference type="FunFam" id="2.40.420.20:FF:000003">
    <property type="entry name" value="Cation efflux system protein cusB"/>
    <property type="match status" value="1"/>
</dbReference>
<feature type="domain" description="Heavy metal binding" evidence="6">
    <location>
        <begin position="143"/>
        <end position="168"/>
    </location>
</feature>
<accession>A0A6L7I0C1</accession>
<dbReference type="InterPro" id="IPR058790">
    <property type="entry name" value="BSH_CusB"/>
</dbReference>
<protein>
    <submittedName>
        <fullName evidence="11">Efflux RND transporter periplasmic adaptor subunit</fullName>
    </submittedName>
</protein>
<evidence type="ECO:0000256" key="3">
    <source>
        <dbReference type="ARBA" id="ARBA00022729"/>
    </source>
</evidence>
<feature type="domain" description="CzcB-like C-terminal circularly permuted SH3-like" evidence="10">
    <location>
        <begin position="497"/>
        <end position="556"/>
    </location>
</feature>
<evidence type="ECO:0000313" key="12">
    <source>
        <dbReference type="Proteomes" id="UP000474778"/>
    </source>
</evidence>
<organism evidence="11 12">
    <name type="scientific">Shewanella insulae</name>
    <dbReference type="NCBI Taxonomy" id="2681496"/>
    <lineage>
        <taxon>Bacteria</taxon>
        <taxon>Pseudomonadati</taxon>
        <taxon>Pseudomonadota</taxon>
        <taxon>Gammaproteobacteria</taxon>
        <taxon>Alteromonadales</taxon>
        <taxon>Shewanellaceae</taxon>
        <taxon>Shewanella</taxon>
    </lineage>
</organism>
<evidence type="ECO:0000259" key="10">
    <source>
        <dbReference type="Pfam" id="PF25975"/>
    </source>
</evidence>
<proteinExistence type="inferred from homology"/>
<keyword evidence="12" id="KW-1185">Reference proteome</keyword>
<feature type="domain" description="Heavy metal binding" evidence="6">
    <location>
        <begin position="98"/>
        <end position="124"/>
    </location>
</feature>
<feature type="domain" description="Heavy metal binding" evidence="6">
    <location>
        <begin position="207"/>
        <end position="234"/>
    </location>
</feature>
<feature type="region of interest" description="Disordered" evidence="5">
    <location>
        <begin position="171"/>
        <end position="198"/>
    </location>
</feature>
<dbReference type="PANTHER" id="PTHR30097:SF15">
    <property type="entry name" value="CATION EFFLUX SYSTEM PROTEIN CUSB"/>
    <property type="match status" value="1"/>
</dbReference>
<dbReference type="Pfam" id="PF25869">
    <property type="entry name" value="3HB_CusB"/>
    <property type="match status" value="1"/>
</dbReference>
<evidence type="ECO:0000259" key="6">
    <source>
        <dbReference type="Pfam" id="PF19335"/>
    </source>
</evidence>
<dbReference type="SUPFAM" id="SSF111369">
    <property type="entry name" value="HlyD-like secretion proteins"/>
    <property type="match status" value="1"/>
</dbReference>
<dbReference type="GO" id="GO:0016020">
    <property type="term" value="C:membrane"/>
    <property type="evidence" value="ECO:0007669"/>
    <property type="project" value="InterPro"/>
</dbReference>
<evidence type="ECO:0000313" key="11">
    <source>
        <dbReference type="EMBL" id="MXR70005.1"/>
    </source>
</evidence>
<dbReference type="Pfam" id="PF25919">
    <property type="entry name" value="BSH_CusB"/>
    <property type="match status" value="1"/>
</dbReference>
<feature type="domain" description="CusB-like three alpha-helical bundle" evidence="7">
    <location>
        <begin position="320"/>
        <end position="376"/>
    </location>
</feature>
<dbReference type="GO" id="GO:0015679">
    <property type="term" value="P:plasma membrane copper ion transport"/>
    <property type="evidence" value="ECO:0007669"/>
    <property type="project" value="TreeGrafter"/>
</dbReference>
<dbReference type="InterPro" id="IPR058791">
    <property type="entry name" value="3HB_CusB"/>
</dbReference>
<dbReference type="Gene3D" id="2.40.420.20">
    <property type="match status" value="1"/>
</dbReference>
<feature type="domain" description="CusB-like beta-barrel" evidence="9">
    <location>
        <begin position="413"/>
        <end position="487"/>
    </location>
</feature>
<comment type="similarity">
    <text evidence="1">Belongs to the membrane fusion protein (MFP) (TC 8.A.1) family.</text>
</comment>
<evidence type="ECO:0000256" key="5">
    <source>
        <dbReference type="SAM" id="MobiDB-lite"/>
    </source>
</evidence>
<dbReference type="InterPro" id="IPR045800">
    <property type="entry name" value="HMBD"/>
</dbReference>
<evidence type="ECO:0000256" key="4">
    <source>
        <dbReference type="ARBA" id="ARBA00023065"/>
    </source>
</evidence>
<name>A0A6L7I0C1_9GAMM</name>
<dbReference type="GO" id="GO:0022857">
    <property type="term" value="F:transmembrane transporter activity"/>
    <property type="evidence" value="ECO:0007669"/>
    <property type="project" value="InterPro"/>
</dbReference>
<gene>
    <name evidence="11" type="ORF">GNT65_15180</name>
</gene>
<sequence>MSQVNSNNRGQKLAYLLSLFMVATPQLGHTQALEAKATQSHAAHEHQVGEKTYVCPMHPEETSHEPGSRCPKCNMFLVELESETSETTRAAEHEEKTYVCPMHPEETSHEPGSRCPKCNMFLVEQESETSETTGAAEHEAKTYVCPMHPEETSHEPGSRCPKCNMFLVAEEEEESTSTKAQPEMDHSQHDPLAQAKPAPLTGEPSIKYVCPMHAHIVSDVPGTCPICGMNLEKVEMSADSQQIEIDVSGSMQQALALKVAKAEKDTLWKFVQTVGQIGYDESQINHVHARVNGWIEKLAITSVGDKITKGQLLYEIYSPDLINAQDDYLLALSSLQSSKESRNYQDLVRKAGLRLELLGMNQSQIKRLAKTKQTQYRVPFYAKADGIVKALAVRDGMYIQPATEVMSVVDLSKVWVIADVFENEQSWLATGQPTEVSVPAMGLKGIEGKIDYIYPELDPVTRSLRVRIVLANNEVALRPNTLAKIEIYGGPNEDVLVIPQEALIQTGKENRVIVKQGDGSFLARKVAVGMMSQGKAEILSGISEGEQVVTSGQFLLDSEASLKGSLMRLSSGHQH</sequence>
<dbReference type="InterPro" id="IPR051909">
    <property type="entry name" value="MFP_Cation_Efflux"/>
</dbReference>
<evidence type="ECO:0000259" key="9">
    <source>
        <dbReference type="Pfam" id="PF25954"/>
    </source>
</evidence>
<reference evidence="11 12" key="1">
    <citation type="submission" date="2019-12" db="EMBL/GenBank/DDBJ databases">
        <title>Shewanella insulae sp. nov., isolated from a tidal flat.</title>
        <authorList>
            <person name="Yoon J.-H."/>
        </authorList>
    </citation>
    <scope>NUCLEOTIDE SEQUENCE [LARGE SCALE GENOMIC DNA]</scope>
    <source>
        <strain evidence="11 12">JBTF-M18</strain>
    </source>
</reference>
<keyword evidence="4" id="KW-0406">Ion transport</keyword>